<protein>
    <submittedName>
        <fullName evidence="1">31665_t:CDS:1</fullName>
    </submittedName>
</protein>
<proteinExistence type="predicted"/>
<feature type="non-terminal residue" evidence="1">
    <location>
        <position position="55"/>
    </location>
</feature>
<comment type="caution">
    <text evidence="1">The sequence shown here is derived from an EMBL/GenBank/DDBJ whole genome shotgun (WGS) entry which is preliminary data.</text>
</comment>
<reference evidence="1" key="1">
    <citation type="submission" date="2021-06" db="EMBL/GenBank/DDBJ databases">
        <authorList>
            <person name="Kallberg Y."/>
            <person name="Tangrot J."/>
            <person name="Rosling A."/>
        </authorList>
    </citation>
    <scope>NUCLEOTIDE SEQUENCE</scope>
    <source>
        <strain evidence="1">MA461A</strain>
    </source>
</reference>
<gene>
    <name evidence="1" type="ORF">RPERSI_LOCUS27535</name>
</gene>
<feature type="non-terminal residue" evidence="1">
    <location>
        <position position="1"/>
    </location>
</feature>
<dbReference type="Proteomes" id="UP000789920">
    <property type="component" value="Unassembled WGS sequence"/>
</dbReference>
<dbReference type="EMBL" id="CAJVQC010097522">
    <property type="protein sequence ID" value="CAG8829573.1"/>
    <property type="molecule type" value="Genomic_DNA"/>
</dbReference>
<name>A0ACA9S833_9GLOM</name>
<evidence type="ECO:0000313" key="1">
    <source>
        <dbReference type="EMBL" id="CAG8829573.1"/>
    </source>
</evidence>
<sequence>MSTQLQDEFEDKFEHESLFLYLDNELFLYSYPDESNQSEQPCPDESSSQTEFQNT</sequence>
<organism evidence="1 2">
    <name type="scientific">Racocetra persica</name>
    <dbReference type="NCBI Taxonomy" id="160502"/>
    <lineage>
        <taxon>Eukaryota</taxon>
        <taxon>Fungi</taxon>
        <taxon>Fungi incertae sedis</taxon>
        <taxon>Mucoromycota</taxon>
        <taxon>Glomeromycotina</taxon>
        <taxon>Glomeromycetes</taxon>
        <taxon>Diversisporales</taxon>
        <taxon>Gigasporaceae</taxon>
        <taxon>Racocetra</taxon>
    </lineage>
</organism>
<keyword evidence="2" id="KW-1185">Reference proteome</keyword>
<evidence type="ECO:0000313" key="2">
    <source>
        <dbReference type="Proteomes" id="UP000789920"/>
    </source>
</evidence>
<accession>A0ACA9S833</accession>